<dbReference type="Ensembl" id="ENSCINT00000005004.3">
    <property type="protein sequence ID" value="ENSCINP00000005004.3"/>
    <property type="gene ID" value="ENSCING00000002467.3"/>
</dbReference>
<evidence type="ECO:0000313" key="1">
    <source>
        <dbReference type="Ensembl" id="ENSCINP00000005004.3"/>
    </source>
</evidence>
<dbReference type="Gene3D" id="3.30.900.20">
    <property type="match status" value="1"/>
</dbReference>
<reference evidence="1" key="2">
    <citation type="journal article" date="2008" name="Genome Biol.">
        <title>Improved genome assembly and evidence-based global gene model set for the chordate Ciona intestinalis: new insight into intron and operon populations.</title>
        <authorList>
            <person name="Satou Y."/>
            <person name="Mineta K."/>
            <person name="Ogasawara M."/>
            <person name="Sasakura Y."/>
            <person name="Shoguchi E."/>
            <person name="Ueno K."/>
            <person name="Yamada L."/>
            <person name="Matsumoto J."/>
            <person name="Wasserscheid J."/>
            <person name="Dewar K."/>
            <person name="Wiley G.B."/>
            <person name="Macmil S.L."/>
            <person name="Roe B.A."/>
            <person name="Zeller R.W."/>
            <person name="Hastings K.E."/>
            <person name="Lemaire P."/>
            <person name="Lindquist E."/>
            <person name="Endo T."/>
            <person name="Hotta K."/>
            <person name="Inaba K."/>
        </authorList>
    </citation>
    <scope>NUCLEOTIDE SEQUENCE [LARGE SCALE GENOMIC DNA]</scope>
    <source>
        <strain evidence="1">wild type</strain>
    </source>
</reference>
<reference evidence="2" key="1">
    <citation type="journal article" date="2002" name="Science">
        <title>The draft genome of Ciona intestinalis: insights into chordate and vertebrate origins.</title>
        <authorList>
            <person name="Dehal P."/>
            <person name="Satou Y."/>
            <person name="Campbell R.K."/>
            <person name="Chapman J."/>
            <person name="Degnan B."/>
            <person name="De Tomaso A."/>
            <person name="Davidson B."/>
            <person name="Di Gregorio A."/>
            <person name="Gelpke M."/>
            <person name="Goodstein D.M."/>
            <person name="Harafuji N."/>
            <person name="Hastings K.E."/>
            <person name="Ho I."/>
            <person name="Hotta K."/>
            <person name="Huang W."/>
            <person name="Kawashima T."/>
            <person name="Lemaire P."/>
            <person name="Martinez D."/>
            <person name="Meinertzhagen I.A."/>
            <person name="Necula S."/>
            <person name="Nonaka M."/>
            <person name="Putnam N."/>
            <person name="Rash S."/>
            <person name="Saiga H."/>
            <person name="Satake M."/>
            <person name="Terry A."/>
            <person name="Yamada L."/>
            <person name="Wang H.G."/>
            <person name="Awazu S."/>
            <person name="Azumi K."/>
            <person name="Boore J."/>
            <person name="Branno M."/>
            <person name="Chin-Bow S."/>
            <person name="DeSantis R."/>
            <person name="Doyle S."/>
            <person name="Francino P."/>
            <person name="Keys D.N."/>
            <person name="Haga S."/>
            <person name="Hayashi H."/>
            <person name="Hino K."/>
            <person name="Imai K.S."/>
            <person name="Inaba K."/>
            <person name="Kano S."/>
            <person name="Kobayashi K."/>
            <person name="Kobayashi M."/>
            <person name="Lee B.I."/>
            <person name="Makabe K.W."/>
            <person name="Manohar C."/>
            <person name="Matassi G."/>
            <person name="Medina M."/>
            <person name="Mochizuki Y."/>
            <person name="Mount S."/>
            <person name="Morishita T."/>
            <person name="Miura S."/>
            <person name="Nakayama A."/>
            <person name="Nishizaka S."/>
            <person name="Nomoto H."/>
            <person name="Ohta F."/>
            <person name="Oishi K."/>
            <person name="Rigoutsos I."/>
            <person name="Sano M."/>
            <person name="Sasaki A."/>
            <person name="Sasakura Y."/>
            <person name="Shoguchi E."/>
            <person name="Shin-i T."/>
            <person name="Spagnuolo A."/>
            <person name="Stainier D."/>
            <person name="Suzuki M.M."/>
            <person name="Tassy O."/>
            <person name="Takatori N."/>
            <person name="Tokuoka M."/>
            <person name="Yagi K."/>
            <person name="Yoshizaki F."/>
            <person name="Wada S."/>
            <person name="Zhang C."/>
            <person name="Hyatt P.D."/>
            <person name="Larimer F."/>
            <person name="Detter C."/>
            <person name="Doggett N."/>
            <person name="Glavina T."/>
            <person name="Hawkins T."/>
            <person name="Richardson P."/>
            <person name="Lucas S."/>
            <person name="Kohara Y."/>
            <person name="Levine M."/>
            <person name="Satoh N."/>
            <person name="Rokhsar D.S."/>
        </authorList>
    </citation>
    <scope>NUCLEOTIDE SEQUENCE [LARGE SCALE GENOMIC DNA]</scope>
</reference>
<dbReference type="InParanoid" id="F7B4R2"/>
<keyword evidence="2" id="KW-1185">Reference proteome</keyword>
<dbReference type="GO" id="GO:0007096">
    <property type="term" value="P:regulation of exit from mitosis"/>
    <property type="evidence" value="ECO:0007669"/>
    <property type="project" value="InterPro"/>
</dbReference>
<evidence type="ECO:0000313" key="2">
    <source>
        <dbReference type="Proteomes" id="UP000008144"/>
    </source>
</evidence>
<dbReference type="Proteomes" id="UP000008144">
    <property type="component" value="Chromosome 13"/>
</dbReference>
<proteinExistence type="predicted"/>
<dbReference type="InterPro" id="IPR009511">
    <property type="entry name" value="MAD1/Cdc20-bound-Mad2-bd"/>
</dbReference>
<dbReference type="PANTHER" id="PTHR15681:SF1">
    <property type="entry name" value="MAD2L1-BINDING PROTEIN"/>
    <property type="match status" value="1"/>
</dbReference>
<organism evidence="1 2">
    <name type="scientific">Ciona intestinalis</name>
    <name type="common">Transparent sea squirt</name>
    <name type="synonym">Ascidia intestinalis</name>
    <dbReference type="NCBI Taxonomy" id="7719"/>
    <lineage>
        <taxon>Eukaryota</taxon>
        <taxon>Metazoa</taxon>
        <taxon>Chordata</taxon>
        <taxon>Tunicata</taxon>
        <taxon>Ascidiacea</taxon>
        <taxon>Phlebobranchia</taxon>
        <taxon>Cionidae</taxon>
        <taxon>Ciona</taxon>
    </lineage>
</organism>
<dbReference type="PANTHER" id="PTHR15681">
    <property type="entry name" value="MAD2L1-BINDING PROTEIN"/>
    <property type="match status" value="1"/>
</dbReference>
<name>F7B4R2_CIOIN</name>
<accession>F7B4R2</accession>
<dbReference type="InterPro" id="IPR053729">
    <property type="entry name" value="MAD2L1BP_domain_sf"/>
</dbReference>
<sequence>MEIPLSSEKNVKLVSTRLICDYIQLLLYQRCQIPEPVQLIRRKLQKKSSKDIGNGDKNWLKKKKETAELKKCEEILQSIDKIAQFVKLAVECNAVEALVLFGSTPFSTKDMFSITIRKSGEYLSQSCETFKVPTLDSFSRRLCFKMVQSGLDMQGKSILTKTHFFIKCEKTAADCGLVPWPNYVSILPPCDIDGAIATYAGKLKLE</sequence>
<dbReference type="GO" id="GO:0005634">
    <property type="term" value="C:nucleus"/>
    <property type="evidence" value="ECO:0000318"/>
    <property type="project" value="GO_Central"/>
</dbReference>
<reference evidence="1" key="4">
    <citation type="submission" date="2025-09" db="UniProtKB">
        <authorList>
            <consortium name="Ensembl"/>
        </authorList>
    </citation>
    <scope>IDENTIFICATION</scope>
</reference>
<protein>
    <submittedName>
        <fullName evidence="1">Uncharacterized protein</fullName>
    </submittedName>
</protein>
<dbReference type="GeneTree" id="ENSGT00390000003812"/>
<dbReference type="EMBL" id="EAAA01001109">
    <property type="status" value="NOT_ANNOTATED_CDS"/>
    <property type="molecule type" value="Genomic_DNA"/>
</dbReference>
<dbReference type="HOGENOM" id="CLU_1334520_0_0_1"/>
<dbReference type="AlphaFoldDB" id="F7B4R2"/>
<reference evidence="1" key="3">
    <citation type="submission" date="2025-08" db="UniProtKB">
        <authorList>
            <consortium name="Ensembl"/>
        </authorList>
    </citation>
    <scope>IDENTIFICATION</scope>
</reference>